<keyword evidence="2" id="KW-1185">Reference proteome</keyword>
<organism evidence="1 2">
    <name type="scientific">Sinanodonta woodiana</name>
    <name type="common">Chinese pond mussel</name>
    <name type="synonym">Anodonta woodiana</name>
    <dbReference type="NCBI Taxonomy" id="1069815"/>
    <lineage>
        <taxon>Eukaryota</taxon>
        <taxon>Metazoa</taxon>
        <taxon>Spiralia</taxon>
        <taxon>Lophotrochozoa</taxon>
        <taxon>Mollusca</taxon>
        <taxon>Bivalvia</taxon>
        <taxon>Autobranchia</taxon>
        <taxon>Heteroconchia</taxon>
        <taxon>Palaeoheterodonta</taxon>
        <taxon>Unionida</taxon>
        <taxon>Unionoidea</taxon>
        <taxon>Unionidae</taxon>
        <taxon>Unioninae</taxon>
        <taxon>Sinanodonta</taxon>
    </lineage>
</organism>
<evidence type="ECO:0000313" key="1">
    <source>
        <dbReference type="EMBL" id="KAL3886632.1"/>
    </source>
</evidence>
<dbReference type="Proteomes" id="UP001634394">
    <property type="component" value="Unassembled WGS sequence"/>
</dbReference>
<reference evidence="1 2" key="1">
    <citation type="submission" date="2024-11" db="EMBL/GenBank/DDBJ databases">
        <title>Chromosome-level genome assembly of the freshwater bivalve Anodonta woodiana.</title>
        <authorList>
            <person name="Chen X."/>
        </authorList>
    </citation>
    <scope>NUCLEOTIDE SEQUENCE [LARGE SCALE GENOMIC DNA]</scope>
    <source>
        <strain evidence="1">MN2024</strain>
        <tissue evidence="1">Gills</tissue>
    </source>
</reference>
<dbReference type="AlphaFoldDB" id="A0ABD3XKL4"/>
<proteinExistence type="predicted"/>
<gene>
    <name evidence="1" type="ORF">ACJMK2_026613</name>
</gene>
<name>A0ABD3XKL4_SINWO</name>
<sequence length="257" mass="28734">MSNYYFEIFISKSAIKCLSCSSVAKPRDCEYIQECGSHQKCSVQSTLTSSGYTTYSVGCTDIHKCASFGKKRAILNATDLDETQHKNDFGAIPDEQWDQGTKDVLLCSQCCDTEVCNVQGCGVEGLPADSGPICYGCEQESDPDSCSRIVQCGRDEVSKARFRTESLKHNMLHLNSSITQLGKSYLHFVQSFLHRYPRQIVYAYAQLTDTCEALTEPEEHVIGIVLVITLHLLRVVNTVLNHPMNLNNVRDWLVSKL</sequence>
<evidence type="ECO:0000313" key="2">
    <source>
        <dbReference type="Proteomes" id="UP001634394"/>
    </source>
</evidence>
<comment type="caution">
    <text evidence="1">The sequence shown here is derived from an EMBL/GenBank/DDBJ whole genome shotgun (WGS) entry which is preliminary data.</text>
</comment>
<protein>
    <submittedName>
        <fullName evidence="1">Uncharacterized protein</fullName>
    </submittedName>
</protein>
<accession>A0ABD3XKL4</accession>
<dbReference type="EMBL" id="JBJQND010000002">
    <property type="protein sequence ID" value="KAL3886632.1"/>
    <property type="molecule type" value="Genomic_DNA"/>
</dbReference>